<evidence type="ECO:0000313" key="2">
    <source>
        <dbReference type="EMBL" id="RRT55255.1"/>
    </source>
</evidence>
<feature type="compositionally biased region" description="Acidic residues" evidence="1">
    <location>
        <begin position="281"/>
        <end position="290"/>
    </location>
</feature>
<gene>
    <name evidence="2" type="ORF">B296_00048577</name>
</gene>
<feature type="region of interest" description="Disordered" evidence="1">
    <location>
        <begin position="268"/>
        <end position="290"/>
    </location>
</feature>
<dbReference type="AlphaFoldDB" id="A0A426YU63"/>
<dbReference type="EMBL" id="AMZH03010172">
    <property type="protein sequence ID" value="RRT55255.1"/>
    <property type="molecule type" value="Genomic_DNA"/>
</dbReference>
<feature type="region of interest" description="Disordered" evidence="1">
    <location>
        <begin position="74"/>
        <end position="93"/>
    </location>
</feature>
<evidence type="ECO:0000313" key="3">
    <source>
        <dbReference type="Proteomes" id="UP000287651"/>
    </source>
</evidence>
<reference evidence="2 3" key="1">
    <citation type="journal article" date="2014" name="Agronomy (Basel)">
        <title>A Draft Genome Sequence for Ensete ventricosum, the Drought-Tolerant Tree Against Hunger.</title>
        <authorList>
            <person name="Harrison J."/>
            <person name="Moore K.A."/>
            <person name="Paszkiewicz K."/>
            <person name="Jones T."/>
            <person name="Grant M."/>
            <person name="Ambacheew D."/>
            <person name="Muzemil S."/>
            <person name="Studholme D.J."/>
        </authorList>
    </citation>
    <scope>NUCLEOTIDE SEQUENCE [LARGE SCALE GENOMIC DNA]</scope>
</reference>
<dbReference type="Proteomes" id="UP000287651">
    <property type="component" value="Unassembled WGS sequence"/>
</dbReference>
<comment type="caution">
    <text evidence="2">The sequence shown here is derived from an EMBL/GenBank/DDBJ whole genome shotgun (WGS) entry which is preliminary data.</text>
</comment>
<proteinExistence type="predicted"/>
<protein>
    <submittedName>
        <fullName evidence="2">Uncharacterized protein</fullName>
    </submittedName>
</protein>
<sequence length="290" mass="31637">MGFILLSRLWWAKAKDFLAFFFILSFPGLATAGREAGREEGRRKGERRERGDPSLCARQRLHCHLGSLQPFAEQPKVQGTEGRRSTAHEAAAAAGRDPSLFSLSPSSASSYYPSRACFCESPMLDVLLEVDRQVDEVVGGVGFVCSLAELLIALNAVVVQHVQQQLLTAPPRDRDRKRGIEAMRTRKISAKPHLLVPTCWAGDYREETSAAKGNRGGHGRARGCSSRLPLISFPLSSAMARAASLVSKNSTTLCCGFDGISLASFTAPTTSSQGVRIEQERQDEDEELTK</sequence>
<name>A0A426YU63_ENSVE</name>
<organism evidence="2 3">
    <name type="scientific">Ensete ventricosum</name>
    <name type="common">Abyssinian banana</name>
    <name type="synonym">Musa ensete</name>
    <dbReference type="NCBI Taxonomy" id="4639"/>
    <lineage>
        <taxon>Eukaryota</taxon>
        <taxon>Viridiplantae</taxon>
        <taxon>Streptophyta</taxon>
        <taxon>Embryophyta</taxon>
        <taxon>Tracheophyta</taxon>
        <taxon>Spermatophyta</taxon>
        <taxon>Magnoliopsida</taxon>
        <taxon>Liliopsida</taxon>
        <taxon>Zingiberales</taxon>
        <taxon>Musaceae</taxon>
        <taxon>Ensete</taxon>
    </lineage>
</organism>
<evidence type="ECO:0000256" key="1">
    <source>
        <dbReference type="SAM" id="MobiDB-lite"/>
    </source>
</evidence>
<accession>A0A426YU63</accession>